<dbReference type="PANTHER" id="PTHR34293:SF1">
    <property type="entry name" value="HTH-TYPE TRANSCRIPTIONAL REGULATOR TRMBL2"/>
    <property type="match status" value="1"/>
</dbReference>
<dbReference type="Gene3D" id="1.10.10.10">
    <property type="entry name" value="Winged helix-like DNA-binding domain superfamily/Winged helix DNA-binding domain"/>
    <property type="match status" value="1"/>
</dbReference>
<comment type="caution">
    <text evidence="2">The sequence shown here is derived from an EMBL/GenBank/DDBJ whole genome shotgun (WGS) entry which is preliminary data.</text>
</comment>
<feature type="domain" description="Transcription regulator TrmB N-terminal" evidence="1">
    <location>
        <begin position="7"/>
        <end position="72"/>
    </location>
</feature>
<dbReference type="InterPro" id="IPR051797">
    <property type="entry name" value="TrmB-like"/>
</dbReference>
<reference evidence="2 3" key="1">
    <citation type="journal article" date="2016" name="Nat. Commun.">
        <title>Thousands of microbial genomes shed light on interconnected biogeochemical processes in an aquifer system.</title>
        <authorList>
            <person name="Anantharaman K."/>
            <person name="Brown C.T."/>
            <person name="Hug L.A."/>
            <person name="Sharon I."/>
            <person name="Castelle C.J."/>
            <person name="Probst A.J."/>
            <person name="Thomas B.C."/>
            <person name="Singh A."/>
            <person name="Wilkins M.J."/>
            <person name="Karaoz U."/>
            <person name="Brodie E.L."/>
            <person name="Williams K.H."/>
            <person name="Hubbard S.S."/>
            <person name="Banfield J.F."/>
        </authorList>
    </citation>
    <scope>NUCLEOTIDE SEQUENCE [LARGE SCALE GENOMIC DNA]</scope>
</reference>
<gene>
    <name evidence="2" type="ORF">A2482_02405</name>
</gene>
<dbReference type="EMBL" id="MFGM01000013">
    <property type="protein sequence ID" value="OGF37897.1"/>
    <property type="molecule type" value="Genomic_DNA"/>
</dbReference>
<dbReference type="InterPro" id="IPR036388">
    <property type="entry name" value="WH-like_DNA-bd_sf"/>
</dbReference>
<dbReference type="PANTHER" id="PTHR34293">
    <property type="entry name" value="HTH-TYPE TRANSCRIPTIONAL REGULATOR TRMBL2"/>
    <property type="match status" value="1"/>
</dbReference>
<name>A0A1F5TG56_9BACT</name>
<dbReference type="Pfam" id="PF01978">
    <property type="entry name" value="TrmB"/>
    <property type="match status" value="1"/>
</dbReference>
<protein>
    <recommendedName>
        <fullName evidence="1">Transcription regulator TrmB N-terminal domain-containing protein</fullName>
    </recommendedName>
</protein>
<dbReference type="InterPro" id="IPR036390">
    <property type="entry name" value="WH_DNA-bd_sf"/>
</dbReference>
<accession>A0A1F5TG56</accession>
<proteinExistence type="predicted"/>
<dbReference type="Proteomes" id="UP000178656">
    <property type="component" value="Unassembled WGS sequence"/>
</dbReference>
<dbReference type="AlphaFoldDB" id="A0A1F5TG56"/>
<evidence type="ECO:0000313" key="3">
    <source>
        <dbReference type="Proteomes" id="UP000178656"/>
    </source>
</evidence>
<evidence type="ECO:0000313" key="2">
    <source>
        <dbReference type="EMBL" id="OGF37897.1"/>
    </source>
</evidence>
<dbReference type="SUPFAM" id="SSF46785">
    <property type="entry name" value="Winged helix' DNA-binding domain"/>
    <property type="match status" value="1"/>
</dbReference>
<sequence>MPLQELLTKSGLDETETKVYLALLQLGPSTVSEITKKAAITRTLGYHILQKLGVYGLVDESASAGARRVFTAEHPQRLLQFVKNKKNAWERKLKDVEDGLPELISLFKVAEKPTIRYQQGVEGVKRIFDETLESKTEILSILDAEGWAQTEFKGWGENYNRERGKRKIHEKFLLLDTPAGREWMKHYQGSFKYTEYRWIKREQLPGIEEFGGEINIYENKVVMALHKPTEMGVVIESTALANLLKGLHALAWQAGVSASGKYDK</sequence>
<evidence type="ECO:0000259" key="1">
    <source>
        <dbReference type="Pfam" id="PF01978"/>
    </source>
</evidence>
<dbReference type="InterPro" id="IPR002831">
    <property type="entry name" value="Tscrpt_reg_TrmB_N"/>
</dbReference>
<organism evidence="2 3">
    <name type="scientific">Candidatus Falkowbacteria bacterium RIFOXYC2_FULL_48_21</name>
    <dbReference type="NCBI Taxonomy" id="1798005"/>
    <lineage>
        <taxon>Bacteria</taxon>
        <taxon>Candidatus Falkowiibacteriota</taxon>
    </lineage>
</organism>